<dbReference type="InterPro" id="IPR010843">
    <property type="entry name" value="Uncharacterised_AroM"/>
</dbReference>
<sequence length="228" mass="25462">MHPTIGVITVGQTPRVDMIPAMQHIFPDNTAIVERGVLDYKTEQEILNLSPNENQTVLVSRLSNGDKAVIAKEKILPFIQDLISELNLSGTTMILLACTGQFPKFTSNVPLIYPDYLLNHVVKGVIQEETLGVIVPLPEQKDSIIKKWETIGLTAIPKACSPYNFNKSELIKVASELEKLPIKAIVLDCMGYTEEMKSIVQENTSKMVFLARNVIYQNMAELTSFQNE</sequence>
<accession>A0A511ZP67</accession>
<dbReference type="STRING" id="582851.GCA_900162665_03692"/>
<gene>
    <name evidence="1" type="ORF">OSO01_39830</name>
</gene>
<dbReference type="Pfam" id="PF07302">
    <property type="entry name" value="AroM"/>
    <property type="match status" value="1"/>
</dbReference>
<evidence type="ECO:0008006" key="3">
    <source>
        <dbReference type="Google" id="ProtNLM"/>
    </source>
</evidence>
<protein>
    <recommendedName>
        <fullName evidence="3">AroM protein</fullName>
    </recommendedName>
</protein>
<evidence type="ECO:0000313" key="1">
    <source>
        <dbReference type="EMBL" id="GEN89244.1"/>
    </source>
</evidence>
<name>A0A511ZP67_9BACI</name>
<comment type="caution">
    <text evidence="1">The sequence shown here is derived from an EMBL/GenBank/DDBJ whole genome shotgun (WGS) entry which is preliminary data.</text>
</comment>
<dbReference type="OrthoDB" id="9798683at2"/>
<reference evidence="1 2" key="1">
    <citation type="submission" date="2019-07" db="EMBL/GenBank/DDBJ databases">
        <title>Whole genome shotgun sequence of Oceanobacillus sojae NBRC 105379.</title>
        <authorList>
            <person name="Hosoyama A."/>
            <person name="Uohara A."/>
            <person name="Ohji S."/>
            <person name="Ichikawa N."/>
        </authorList>
    </citation>
    <scope>NUCLEOTIDE SEQUENCE [LARGE SCALE GENOMIC DNA]</scope>
    <source>
        <strain evidence="1 2">NBRC 105379</strain>
    </source>
</reference>
<organism evidence="1 2">
    <name type="scientific">Oceanobacillus sojae</name>
    <dbReference type="NCBI Taxonomy" id="582851"/>
    <lineage>
        <taxon>Bacteria</taxon>
        <taxon>Bacillati</taxon>
        <taxon>Bacillota</taxon>
        <taxon>Bacilli</taxon>
        <taxon>Bacillales</taxon>
        <taxon>Bacillaceae</taxon>
        <taxon>Oceanobacillus</taxon>
    </lineage>
</organism>
<dbReference type="EMBL" id="BJYM01000020">
    <property type="protein sequence ID" value="GEN89244.1"/>
    <property type="molecule type" value="Genomic_DNA"/>
</dbReference>
<dbReference type="AlphaFoldDB" id="A0A511ZP67"/>
<dbReference type="Proteomes" id="UP000321558">
    <property type="component" value="Unassembled WGS sequence"/>
</dbReference>
<proteinExistence type="predicted"/>
<keyword evidence="2" id="KW-1185">Reference proteome</keyword>
<dbReference type="RefSeq" id="WP_147212155.1">
    <property type="nucleotide sequence ID" value="NZ_BJYM01000020.1"/>
</dbReference>
<evidence type="ECO:0000313" key="2">
    <source>
        <dbReference type="Proteomes" id="UP000321558"/>
    </source>
</evidence>